<accession>A0A8S9S9Q5</accession>
<name>A0A8S9S9Q5_BRACR</name>
<evidence type="ECO:0000313" key="2">
    <source>
        <dbReference type="Proteomes" id="UP000712600"/>
    </source>
</evidence>
<protein>
    <submittedName>
        <fullName evidence="1">Uncharacterized protein</fullName>
    </submittedName>
</protein>
<reference evidence="1" key="1">
    <citation type="submission" date="2019-12" db="EMBL/GenBank/DDBJ databases">
        <title>Genome sequencing and annotation of Brassica cretica.</title>
        <authorList>
            <person name="Studholme D.J."/>
            <person name="Sarris P."/>
        </authorList>
    </citation>
    <scope>NUCLEOTIDE SEQUENCE</scope>
    <source>
        <strain evidence="1">PFS-109/04</strain>
        <tissue evidence="1">Leaf</tissue>
    </source>
</reference>
<dbReference type="Proteomes" id="UP000712600">
    <property type="component" value="Unassembled WGS sequence"/>
</dbReference>
<evidence type="ECO:0000313" key="1">
    <source>
        <dbReference type="EMBL" id="KAF3598472.1"/>
    </source>
</evidence>
<organism evidence="1 2">
    <name type="scientific">Brassica cretica</name>
    <name type="common">Mustard</name>
    <dbReference type="NCBI Taxonomy" id="69181"/>
    <lineage>
        <taxon>Eukaryota</taxon>
        <taxon>Viridiplantae</taxon>
        <taxon>Streptophyta</taxon>
        <taxon>Embryophyta</taxon>
        <taxon>Tracheophyta</taxon>
        <taxon>Spermatophyta</taxon>
        <taxon>Magnoliopsida</taxon>
        <taxon>eudicotyledons</taxon>
        <taxon>Gunneridae</taxon>
        <taxon>Pentapetalae</taxon>
        <taxon>rosids</taxon>
        <taxon>malvids</taxon>
        <taxon>Brassicales</taxon>
        <taxon>Brassicaceae</taxon>
        <taxon>Brassiceae</taxon>
        <taxon>Brassica</taxon>
    </lineage>
</organism>
<proteinExistence type="predicted"/>
<dbReference type="EMBL" id="QGKX02000004">
    <property type="protein sequence ID" value="KAF3598472.1"/>
    <property type="molecule type" value="Genomic_DNA"/>
</dbReference>
<sequence length="175" mass="19386">MQWVVTLSSTKLFSGVFPFSNLDKGIRNGVSIVFITFGEFTGYMVQKIVSKFAYEAEEMKKKKILPEAHRSILGNPRSNAAKKWHSRDEVFNAFFISKSSLWLLSLLPSLGEDDTCPEENEDLALKGASLENKGRTSNPSEPATFCQWKAIFRIGIVGYVKLTALTLGNAAVMAA</sequence>
<gene>
    <name evidence="1" type="ORF">F2Q69_00034244</name>
</gene>
<comment type="caution">
    <text evidence="1">The sequence shown here is derived from an EMBL/GenBank/DDBJ whole genome shotgun (WGS) entry which is preliminary data.</text>
</comment>
<dbReference type="AlphaFoldDB" id="A0A8S9S9Q5"/>